<sequence>METVTVSAATEEEVRSGDIGRRLRQFNYGVIGEYPETQYVRLNARDAMGRVVGGIRGFVFMYWLQIEVLFVDESMRGTGIGSALLLEAERQARELGAKNASLTTFEWQAPGFYARHGYEEEGRTEKYVGDFYLARMTKRL</sequence>
<gene>
    <name evidence="4" type="ORF">HHL11_23060</name>
</gene>
<dbReference type="InterPro" id="IPR016181">
    <property type="entry name" value="Acyl_CoA_acyltransferase"/>
</dbReference>
<evidence type="ECO:0000313" key="4">
    <source>
        <dbReference type="EMBL" id="NML46644.1"/>
    </source>
</evidence>
<dbReference type="PANTHER" id="PTHR43877:SF2">
    <property type="entry name" value="AMINOALKYLPHOSPHONATE N-ACETYLTRANSFERASE-RELATED"/>
    <property type="match status" value="1"/>
</dbReference>
<accession>A0A848H803</accession>
<organism evidence="4 5">
    <name type="scientific">Ramlibacter agri</name>
    <dbReference type="NCBI Taxonomy" id="2728837"/>
    <lineage>
        <taxon>Bacteria</taxon>
        <taxon>Pseudomonadati</taxon>
        <taxon>Pseudomonadota</taxon>
        <taxon>Betaproteobacteria</taxon>
        <taxon>Burkholderiales</taxon>
        <taxon>Comamonadaceae</taxon>
        <taxon>Ramlibacter</taxon>
    </lineage>
</organism>
<dbReference type="CDD" id="cd04301">
    <property type="entry name" value="NAT_SF"/>
    <property type="match status" value="1"/>
</dbReference>
<dbReference type="Proteomes" id="UP000541185">
    <property type="component" value="Unassembled WGS sequence"/>
</dbReference>
<keyword evidence="5" id="KW-1185">Reference proteome</keyword>
<dbReference type="GO" id="GO:0016747">
    <property type="term" value="F:acyltransferase activity, transferring groups other than amino-acyl groups"/>
    <property type="evidence" value="ECO:0007669"/>
    <property type="project" value="InterPro"/>
</dbReference>
<proteinExistence type="predicted"/>
<evidence type="ECO:0000259" key="3">
    <source>
        <dbReference type="PROSITE" id="PS51186"/>
    </source>
</evidence>
<dbReference type="PANTHER" id="PTHR43877">
    <property type="entry name" value="AMINOALKYLPHOSPHONATE N-ACETYLTRANSFERASE-RELATED-RELATED"/>
    <property type="match status" value="1"/>
</dbReference>
<dbReference type="InterPro" id="IPR000182">
    <property type="entry name" value="GNAT_dom"/>
</dbReference>
<dbReference type="Gene3D" id="3.40.630.30">
    <property type="match status" value="1"/>
</dbReference>
<keyword evidence="2" id="KW-0012">Acyltransferase</keyword>
<dbReference type="InterPro" id="IPR050832">
    <property type="entry name" value="Bact_Acetyltransf"/>
</dbReference>
<dbReference type="EMBL" id="JABBFX010000002">
    <property type="protein sequence ID" value="NML46644.1"/>
    <property type="molecule type" value="Genomic_DNA"/>
</dbReference>
<evidence type="ECO:0000313" key="5">
    <source>
        <dbReference type="Proteomes" id="UP000541185"/>
    </source>
</evidence>
<name>A0A848H803_9BURK</name>
<reference evidence="4 5" key="1">
    <citation type="submission" date="2020-04" db="EMBL/GenBank/DDBJ databases">
        <title>Ramlibacter sp. G-1-2-2 isolated from soil.</title>
        <authorList>
            <person name="Dahal R.H."/>
        </authorList>
    </citation>
    <scope>NUCLEOTIDE SEQUENCE [LARGE SCALE GENOMIC DNA]</scope>
    <source>
        <strain evidence="4 5">G-1-2-2</strain>
    </source>
</reference>
<feature type="domain" description="N-acetyltransferase" evidence="3">
    <location>
        <begin position="4"/>
        <end position="140"/>
    </location>
</feature>
<dbReference type="Pfam" id="PF00583">
    <property type="entry name" value="Acetyltransf_1"/>
    <property type="match status" value="1"/>
</dbReference>
<evidence type="ECO:0000256" key="1">
    <source>
        <dbReference type="ARBA" id="ARBA00022679"/>
    </source>
</evidence>
<dbReference type="AlphaFoldDB" id="A0A848H803"/>
<comment type="caution">
    <text evidence="4">The sequence shown here is derived from an EMBL/GenBank/DDBJ whole genome shotgun (WGS) entry which is preliminary data.</text>
</comment>
<keyword evidence="1 4" id="KW-0808">Transferase</keyword>
<protein>
    <submittedName>
        <fullName evidence="4">GNAT family N-acetyltransferase</fullName>
    </submittedName>
</protein>
<dbReference type="PROSITE" id="PS51186">
    <property type="entry name" value="GNAT"/>
    <property type="match status" value="1"/>
</dbReference>
<evidence type="ECO:0000256" key="2">
    <source>
        <dbReference type="ARBA" id="ARBA00023315"/>
    </source>
</evidence>
<dbReference type="SUPFAM" id="SSF55729">
    <property type="entry name" value="Acyl-CoA N-acyltransferases (Nat)"/>
    <property type="match status" value="1"/>
</dbReference>
<dbReference type="RefSeq" id="WP_169420899.1">
    <property type="nucleotide sequence ID" value="NZ_JABBFX010000002.1"/>
</dbReference>